<proteinExistence type="predicted"/>
<keyword evidence="2" id="KW-1185">Reference proteome</keyword>
<comment type="caution">
    <text evidence="1">The sequence shown here is derived from an EMBL/GenBank/DDBJ whole genome shotgun (WGS) entry which is preliminary data.</text>
</comment>
<evidence type="ECO:0000313" key="1">
    <source>
        <dbReference type="EMBL" id="CAH2232082.1"/>
    </source>
</evidence>
<dbReference type="EMBL" id="CAKXAJ010024864">
    <property type="protein sequence ID" value="CAH2232082.1"/>
    <property type="molecule type" value="Genomic_DNA"/>
</dbReference>
<name>A0A8S4RBC7_9NEOP</name>
<reference evidence="1" key="1">
    <citation type="submission" date="2022-03" db="EMBL/GenBank/DDBJ databases">
        <authorList>
            <person name="Lindestad O."/>
        </authorList>
    </citation>
    <scope>NUCLEOTIDE SEQUENCE</scope>
</reference>
<accession>A0A8S4RBC7</accession>
<dbReference type="Proteomes" id="UP000838756">
    <property type="component" value="Unassembled WGS sequence"/>
</dbReference>
<protein>
    <submittedName>
        <fullName evidence="1">Jg1127 protein</fullName>
    </submittedName>
</protein>
<evidence type="ECO:0000313" key="2">
    <source>
        <dbReference type="Proteomes" id="UP000838756"/>
    </source>
</evidence>
<gene>
    <name evidence="1" type="primary">jg1127</name>
    <name evidence="1" type="ORF">PAEG_LOCUS10402</name>
</gene>
<dbReference type="AlphaFoldDB" id="A0A8S4RBC7"/>
<organism evidence="1 2">
    <name type="scientific">Pararge aegeria aegeria</name>
    <dbReference type="NCBI Taxonomy" id="348720"/>
    <lineage>
        <taxon>Eukaryota</taxon>
        <taxon>Metazoa</taxon>
        <taxon>Ecdysozoa</taxon>
        <taxon>Arthropoda</taxon>
        <taxon>Hexapoda</taxon>
        <taxon>Insecta</taxon>
        <taxon>Pterygota</taxon>
        <taxon>Neoptera</taxon>
        <taxon>Endopterygota</taxon>
        <taxon>Lepidoptera</taxon>
        <taxon>Glossata</taxon>
        <taxon>Ditrysia</taxon>
        <taxon>Papilionoidea</taxon>
        <taxon>Nymphalidae</taxon>
        <taxon>Satyrinae</taxon>
        <taxon>Satyrini</taxon>
        <taxon>Parargina</taxon>
        <taxon>Pararge</taxon>
    </lineage>
</organism>
<sequence length="182" mass="20587">MDIKLNLPYSAESKTIGTVYGVIYSFSGIKIENIHHPPNRSSAMHYFLTFRSDTEASSGDVDFTMNNCWDFQSFKTNVKEESNAKKNFRIPTAMLLISRVVPPYLAALSTLSEIKAKFLSILQKALSTSGRVFVQRELLSAEVTRLEDSTTPKIRELTEQPVLPLCSHIEGRRRVRDTARTI</sequence>